<gene>
    <name evidence="2" type="ORF">FB382_001864</name>
</gene>
<feature type="compositionally biased region" description="Low complexity" evidence="1">
    <location>
        <begin position="85"/>
        <end position="95"/>
    </location>
</feature>
<reference evidence="2 3" key="1">
    <citation type="submission" date="2020-07" db="EMBL/GenBank/DDBJ databases">
        <title>Sequencing the genomes of 1000 actinobacteria strains.</title>
        <authorList>
            <person name="Klenk H.-P."/>
        </authorList>
    </citation>
    <scope>NUCLEOTIDE SEQUENCE [LARGE SCALE GENOMIC DNA]</scope>
    <source>
        <strain evidence="2 3">DSM 21349</strain>
    </source>
</reference>
<dbReference type="RefSeq" id="WP_182538613.1">
    <property type="nucleotide sequence ID" value="NZ_JACGXA010000001.1"/>
</dbReference>
<comment type="caution">
    <text evidence="2">The sequence shown here is derived from an EMBL/GenBank/DDBJ whole genome shotgun (WGS) entry which is preliminary data.</text>
</comment>
<evidence type="ECO:0000313" key="2">
    <source>
        <dbReference type="EMBL" id="MBA8803573.1"/>
    </source>
</evidence>
<accession>A0A7W3IZK8</accession>
<evidence type="ECO:0000256" key="1">
    <source>
        <dbReference type="SAM" id="MobiDB-lite"/>
    </source>
</evidence>
<sequence length="110" mass="11158">MAAKKPNAPHLAVVASAGARRRYRARAGAVTAAANSGDQRAVLVAIRTRLAREVDSPHTAARDLAALTIRLLAVNAEIRELDAAAKAAGADSTSSGTGGTPDEAFGPSDL</sequence>
<dbReference type="AlphaFoldDB" id="A0A7W3IZK8"/>
<protein>
    <recommendedName>
        <fullName evidence="4">Terminase small subunit</fullName>
    </recommendedName>
</protein>
<dbReference type="Proteomes" id="UP000580910">
    <property type="component" value="Unassembled WGS sequence"/>
</dbReference>
<feature type="region of interest" description="Disordered" evidence="1">
    <location>
        <begin position="85"/>
        <end position="110"/>
    </location>
</feature>
<evidence type="ECO:0008006" key="4">
    <source>
        <dbReference type="Google" id="ProtNLM"/>
    </source>
</evidence>
<proteinExistence type="predicted"/>
<keyword evidence="3" id="KW-1185">Reference proteome</keyword>
<organism evidence="2 3">
    <name type="scientific">Nocardioides ginsengisegetis</name>
    <dbReference type="NCBI Taxonomy" id="661491"/>
    <lineage>
        <taxon>Bacteria</taxon>
        <taxon>Bacillati</taxon>
        <taxon>Actinomycetota</taxon>
        <taxon>Actinomycetes</taxon>
        <taxon>Propionibacteriales</taxon>
        <taxon>Nocardioidaceae</taxon>
        <taxon>Nocardioides</taxon>
    </lineage>
</organism>
<name>A0A7W3IZK8_9ACTN</name>
<evidence type="ECO:0000313" key="3">
    <source>
        <dbReference type="Proteomes" id="UP000580910"/>
    </source>
</evidence>
<dbReference type="EMBL" id="JACGXA010000001">
    <property type="protein sequence ID" value="MBA8803573.1"/>
    <property type="molecule type" value="Genomic_DNA"/>
</dbReference>